<name>A0ABP9WXZ2_9CHLR</name>
<dbReference type="Gene3D" id="1.50.10.20">
    <property type="match status" value="1"/>
</dbReference>
<dbReference type="EMBL" id="BAABRU010000006">
    <property type="protein sequence ID" value="GAA5528063.1"/>
    <property type="molecule type" value="Genomic_DNA"/>
</dbReference>
<evidence type="ECO:0000313" key="3">
    <source>
        <dbReference type="Proteomes" id="UP001428290"/>
    </source>
</evidence>
<dbReference type="InterPro" id="IPR050148">
    <property type="entry name" value="Terpene_synthase-like"/>
</dbReference>
<gene>
    <name evidence="2" type="ORF">Hgul01_01859</name>
</gene>
<accession>A0ABP9WXZ2</accession>
<dbReference type="Gene3D" id="1.50.10.160">
    <property type="match status" value="1"/>
</dbReference>
<dbReference type="Proteomes" id="UP001428290">
    <property type="component" value="Unassembled WGS sequence"/>
</dbReference>
<dbReference type="Pfam" id="PF13243">
    <property type="entry name" value="SQHop_cyclase_C"/>
    <property type="match status" value="1"/>
</dbReference>
<dbReference type="InterPro" id="IPR008930">
    <property type="entry name" value="Terpenoid_cyclase/PrenylTrfase"/>
</dbReference>
<protein>
    <submittedName>
        <fullName evidence="2">(+)-kolavenyl diphosphate synthase</fullName>
    </submittedName>
</protein>
<proteinExistence type="predicted"/>
<organism evidence="2 3">
    <name type="scientific">Herpetosiphon gulosus</name>
    <dbReference type="NCBI Taxonomy" id="1973496"/>
    <lineage>
        <taxon>Bacteria</taxon>
        <taxon>Bacillati</taxon>
        <taxon>Chloroflexota</taxon>
        <taxon>Chloroflexia</taxon>
        <taxon>Herpetosiphonales</taxon>
        <taxon>Herpetosiphonaceae</taxon>
        <taxon>Herpetosiphon</taxon>
    </lineage>
</organism>
<keyword evidence="3" id="KW-1185">Reference proteome</keyword>
<evidence type="ECO:0000259" key="1">
    <source>
        <dbReference type="Pfam" id="PF13243"/>
    </source>
</evidence>
<dbReference type="InterPro" id="IPR032696">
    <property type="entry name" value="SQ_cyclase_C"/>
</dbReference>
<dbReference type="PANTHER" id="PTHR31739">
    <property type="entry name" value="ENT-COPALYL DIPHOSPHATE SYNTHASE, CHLOROPLASTIC"/>
    <property type="match status" value="1"/>
</dbReference>
<feature type="domain" description="Squalene cyclase C-terminal" evidence="1">
    <location>
        <begin position="375"/>
        <end position="455"/>
    </location>
</feature>
<sequence length="523" mass="58629">MSMSLIVDILIDDLRALIRDLGQNGGLMSPSVYDTAQVLRLYPTPSEDHVWPAVNWLISQQQADGGWGNPSMPLSRAVPTLAAILALRRHCQRRSTFDGLLEAKRFLRRQLEYWEKPLPDNLPVGMELLLPYMLEEAYREEHQDDIDDVPIKLRLNIPLAPYRELIALGEHKRSLIQQKKPRAGTAPVYSWEAWASHADPELIDGSGGIGHSPAATAAWLFAANRNPNLRNQIAGAENYLRQASLATSESAPCIMPTAWPIPRFEQSFSLYALVTGGILDFPSIQDVLKPQIADLHQALKPRGIGFSDDFMPDGDDTAAAVAVLIAAGYPVDLAILNQFERAPHFVAYHGELQPSISLTARAVHALDLAGVDISRWWKIFIDAQKLDGSWSGDKWNTSWLYTTCHVLIALKNSPYKTAMKEAVAALQVHQHPDGGWGIINRSTTVETAYAVLALQNLREAGLLDNDDIHMLQRGYNWLCIHYRPFRMKEYQCWLNKEIYCPQRIDRAYELSAMLAVTLGELKL</sequence>
<dbReference type="PANTHER" id="PTHR31739:SF25">
    <property type="entry name" value="(E,E)-GERANYLLINALOOL SYNTHASE"/>
    <property type="match status" value="1"/>
</dbReference>
<reference evidence="2 3" key="1">
    <citation type="submission" date="2024-02" db="EMBL/GenBank/DDBJ databases">
        <title>Herpetosiphon gulosus NBRC 112829.</title>
        <authorList>
            <person name="Ichikawa N."/>
            <person name="Katano-Makiyama Y."/>
            <person name="Hidaka K."/>
        </authorList>
    </citation>
    <scope>NUCLEOTIDE SEQUENCE [LARGE SCALE GENOMIC DNA]</scope>
    <source>
        <strain evidence="2 3">NBRC 112829</strain>
    </source>
</reference>
<dbReference type="SUPFAM" id="SSF48239">
    <property type="entry name" value="Terpenoid cyclases/Protein prenyltransferases"/>
    <property type="match status" value="2"/>
</dbReference>
<comment type="caution">
    <text evidence="2">The sequence shown here is derived from an EMBL/GenBank/DDBJ whole genome shotgun (WGS) entry which is preliminary data.</text>
</comment>
<evidence type="ECO:0000313" key="2">
    <source>
        <dbReference type="EMBL" id="GAA5528063.1"/>
    </source>
</evidence>